<dbReference type="InterPro" id="IPR012902">
    <property type="entry name" value="N_methyl_site"/>
</dbReference>
<dbReference type="Proteomes" id="UP000176037">
    <property type="component" value="Unassembled WGS sequence"/>
</dbReference>
<organism evidence="3 4">
    <name type="scientific">Alteromonas lipolytica</name>
    <dbReference type="NCBI Taxonomy" id="1856405"/>
    <lineage>
        <taxon>Bacteria</taxon>
        <taxon>Pseudomonadati</taxon>
        <taxon>Pseudomonadota</taxon>
        <taxon>Gammaproteobacteria</taxon>
        <taxon>Alteromonadales</taxon>
        <taxon>Alteromonadaceae</taxon>
        <taxon>Alteromonas/Salinimonas group</taxon>
        <taxon>Alteromonas</taxon>
    </lineage>
</organism>
<dbReference type="PROSITE" id="PS00409">
    <property type="entry name" value="PROKAR_NTER_METHYL"/>
    <property type="match status" value="1"/>
</dbReference>
<dbReference type="InterPro" id="IPR031982">
    <property type="entry name" value="PilE-like"/>
</dbReference>
<dbReference type="SUPFAM" id="SSF54523">
    <property type="entry name" value="Pili subunits"/>
    <property type="match status" value="1"/>
</dbReference>
<dbReference type="AlphaFoldDB" id="A0A1E8F9D7"/>
<comment type="caution">
    <text evidence="3">The sequence shown here is derived from an EMBL/GenBank/DDBJ whole genome shotgun (WGS) entry which is preliminary data.</text>
</comment>
<protein>
    <submittedName>
        <fullName evidence="3">Prepilin-type N-terminal cleavage/methylation domain-containing protein</fullName>
    </submittedName>
</protein>
<dbReference type="OrthoDB" id="5296638at2"/>
<dbReference type="InterPro" id="IPR000983">
    <property type="entry name" value="Bac_GSPG_pilin"/>
</dbReference>
<dbReference type="GO" id="GO:0015628">
    <property type="term" value="P:protein secretion by the type II secretion system"/>
    <property type="evidence" value="ECO:0007669"/>
    <property type="project" value="InterPro"/>
</dbReference>
<evidence type="ECO:0000313" key="4">
    <source>
        <dbReference type="Proteomes" id="UP000176037"/>
    </source>
</evidence>
<reference evidence="3 4" key="1">
    <citation type="submission" date="2016-09" db="EMBL/GenBank/DDBJ databases">
        <title>Alteromonas lipolytica, a new species isolated from sea water.</title>
        <authorList>
            <person name="Wu Y.-H."/>
            <person name="Cheng H."/>
            <person name="Xu X.-W."/>
        </authorList>
    </citation>
    <scope>NUCLEOTIDE SEQUENCE [LARGE SCALE GENOMIC DNA]</scope>
    <source>
        <strain evidence="3 4">JW12</strain>
    </source>
</reference>
<dbReference type="PANTHER" id="PTHR30093">
    <property type="entry name" value="GENERAL SECRETION PATHWAY PROTEIN G"/>
    <property type="match status" value="1"/>
</dbReference>
<dbReference type="Pfam" id="PF16732">
    <property type="entry name" value="ComP_DUS"/>
    <property type="match status" value="1"/>
</dbReference>
<keyword evidence="2" id="KW-0472">Membrane</keyword>
<dbReference type="GO" id="GO:0043683">
    <property type="term" value="P:type IV pilus assembly"/>
    <property type="evidence" value="ECO:0007669"/>
    <property type="project" value="InterPro"/>
</dbReference>
<dbReference type="GO" id="GO:0015627">
    <property type="term" value="C:type II protein secretion system complex"/>
    <property type="evidence" value="ECO:0007669"/>
    <property type="project" value="InterPro"/>
</dbReference>
<evidence type="ECO:0000256" key="1">
    <source>
        <dbReference type="ARBA" id="ARBA00022481"/>
    </source>
</evidence>
<keyword evidence="4" id="KW-1185">Reference proteome</keyword>
<keyword evidence="1" id="KW-0488">Methylation</keyword>
<proteinExistence type="predicted"/>
<feature type="transmembrane region" description="Helical" evidence="2">
    <location>
        <begin position="6"/>
        <end position="30"/>
    </location>
</feature>
<dbReference type="PANTHER" id="PTHR30093:SF47">
    <property type="entry name" value="TYPE IV PILUS NON-CORE MINOR PILIN PILE"/>
    <property type="match status" value="1"/>
</dbReference>
<evidence type="ECO:0000256" key="2">
    <source>
        <dbReference type="SAM" id="Phobius"/>
    </source>
</evidence>
<dbReference type="STRING" id="1856405.BFC17_05010"/>
<dbReference type="PROSITE" id="PS00018">
    <property type="entry name" value="EF_HAND_1"/>
    <property type="match status" value="1"/>
</dbReference>
<dbReference type="InterPro" id="IPR045584">
    <property type="entry name" value="Pilin-like"/>
</dbReference>
<dbReference type="NCBIfam" id="TIGR02532">
    <property type="entry name" value="IV_pilin_GFxxxE"/>
    <property type="match status" value="1"/>
</dbReference>
<dbReference type="RefSeq" id="WP_070178055.1">
    <property type="nucleotide sequence ID" value="NZ_BMJR01000005.1"/>
</dbReference>
<gene>
    <name evidence="3" type="ORF">BFC17_05010</name>
</gene>
<evidence type="ECO:0000313" key="3">
    <source>
        <dbReference type="EMBL" id="OFI32527.1"/>
    </source>
</evidence>
<dbReference type="PRINTS" id="PR00813">
    <property type="entry name" value="BCTERIALGSPG"/>
</dbReference>
<dbReference type="Gene3D" id="3.30.700.10">
    <property type="entry name" value="Glycoprotein, Type 4 Pilin"/>
    <property type="match status" value="1"/>
</dbReference>
<name>A0A1E8F9D7_9ALTE</name>
<sequence>MAKQAGFTLIELMIAVAIVGIIAAVGFPSYQSVMKSSNRSTAQADLMSFASAMERHYATTFSYAGAASNGTDTGTPEIFSGHSPSTELAANKKYTLTIHAVGNNGNSYELRAVPVSSSVQAGDGTLSIFSDGRKAWDKNADGSIAANEYCWAC</sequence>
<keyword evidence="2" id="KW-1133">Transmembrane helix</keyword>
<accession>A0A1E8F9D7</accession>
<dbReference type="Pfam" id="PF07963">
    <property type="entry name" value="N_methyl"/>
    <property type="match status" value="1"/>
</dbReference>
<keyword evidence="2" id="KW-0812">Transmembrane</keyword>
<dbReference type="EMBL" id="MJIC01000016">
    <property type="protein sequence ID" value="OFI32527.1"/>
    <property type="molecule type" value="Genomic_DNA"/>
</dbReference>
<dbReference type="InterPro" id="IPR018247">
    <property type="entry name" value="EF_Hand_1_Ca_BS"/>
</dbReference>